<name>A0A7E4UZX0_PANRE</name>
<reference evidence="3" key="2">
    <citation type="submission" date="2020-10" db="UniProtKB">
        <authorList>
            <consortium name="WormBaseParasite"/>
        </authorList>
    </citation>
    <scope>IDENTIFICATION</scope>
</reference>
<reference evidence="2" key="1">
    <citation type="journal article" date="2013" name="Genetics">
        <title>The draft genome and transcriptome of Panagrellus redivivus are shaped by the harsh demands of a free-living lifestyle.</title>
        <authorList>
            <person name="Srinivasan J."/>
            <person name="Dillman A.R."/>
            <person name="Macchietto M.G."/>
            <person name="Heikkinen L."/>
            <person name="Lakso M."/>
            <person name="Fracchia K.M."/>
            <person name="Antoshechkin I."/>
            <person name="Mortazavi A."/>
            <person name="Wong G."/>
            <person name="Sternberg P.W."/>
        </authorList>
    </citation>
    <scope>NUCLEOTIDE SEQUENCE [LARGE SCALE GENOMIC DNA]</scope>
    <source>
        <strain evidence="2">MT8872</strain>
    </source>
</reference>
<dbReference type="WBParaSite" id="Pan_g14853.t1">
    <property type="protein sequence ID" value="Pan_g14853.t1"/>
    <property type="gene ID" value="Pan_g14853"/>
</dbReference>
<dbReference type="AlphaFoldDB" id="A0A7E4UZX0"/>
<dbReference type="Proteomes" id="UP000492821">
    <property type="component" value="Unassembled WGS sequence"/>
</dbReference>
<feature type="region of interest" description="Disordered" evidence="1">
    <location>
        <begin position="56"/>
        <end position="85"/>
    </location>
</feature>
<proteinExistence type="predicted"/>
<keyword evidence="2" id="KW-1185">Reference proteome</keyword>
<evidence type="ECO:0000313" key="2">
    <source>
        <dbReference type="Proteomes" id="UP000492821"/>
    </source>
</evidence>
<organism evidence="2 3">
    <name type="scientific">Panagrellus redivivus</name>
    <name type="common">Microworm</name>
    <dbReference type="NCBI Taxonomy" id="6233"/>
    <lineage>
        <taxon>Eukaryota</taxon>
        <taxon>Metazoa</taxon>
        <taxon>Ecdysozoa</taxon>
        <taxon>Nematoda</taxon>
        <taxon>Chromadorea</taxon>
        <taxon>Rhabditida</taxon>
        <taxon>Tylenchina</taxon>
        <taxon>Panagrolaimomorpha</taxon>
        <taxon>Panagrolaimoidea</taxon>
        <taxon>Panagrolaimidae</taxon>
        <taxon>Panagrellus</taxon>
    </lineage>
</organism>
<sequence length="85" mass="9254">MSSVFHITMTKKVALLRTPLWSFDGRIAITTVEVVGAPPVLTALLRLLFEAKVTQPTEIAPPRPPQPRNSEDLRATTQCEADVGG</sequence>
<accession>A0A7E4UZX0</accession>
<evidence type="ECO:0000313" key="3">
    <source>
        <dbReference type="WBParaSite" id="Pan_g14853.t1"/>
    </source>
</evidence>
<evidence type="ECO:0000256" key="1">
    <source>
        <dbReference type="SAM" id="MobiDB-lite"/>
    </source>
</evidence>
<protein>
    <submittedName>
        <fullName evidence="3">Uncharacterized protein</fullName>
    </submittedName>
</protein>